<dbReference type="Pfam" id="PF04542">
    <property type="entry name" value="Sigma70_r2"/>
    <property type="match status" value="1"/>
</dbReference>
<accession>D4GIM2</accession>
<dbReference type="InterPro" id="IPR014284">
    <property type="entry name" value="RNA_pol_sigma-70_dom"/>
</dbReference>
<dbReference type="AlphaFoldDB" id="D4GIM2"/>
<organism evidence="7 8">
    <name type="scientific">Pantoea ananatis (strain LMG 20103)</name>
    <dbReference type="NCBI Taxonomy" id="706191"/>
    <lineage>
        <taxon>Bacteria</taxon>
        <taxon>Pseudomonadati</taxon>
        <taxon>Pseudomonadota</taxon>
        <taxon>Gammaproteobacteria</taxon>
        <taxon>Enterobacterales</taxon>
        <taxon>Erwiniaceae</taxon>
        <taxon>Pantoea</taxon>
    </lineage>
</organism>
<comment type="similarity">
    <text evidence="1">Belongs to the sigma-70 factor family. ECF subfamily.</text>
</comment>
<dbReference type="SUPFAM" id="SSF88659">
    <property type="entry name" value="Sigma3 and sigma4 domains of RNA polymerase sigma factors"/>
    <property type="match status" value="1"/>
</dbReference>
<keyword evidence="8" id="KW-1185">Reference proteome</keyword>
<dbReference type="InterPro" id="IPR039425">
    <property type="entry name" value="RNA_pol_sigma-70-like"/>
</dbReference>
<dbReference type="InterPro" id="IPR013324">
    <property type="entry name" value="RNA_pol_sigma_r3/r4-like"/>
</dbReference>
<dbReference type="InterPro" id="IPR036388">
    <property type="entry name" value="WH-like_DNA-bd_sf"/>
</dbReference>
<dbReference type="InterPro" id="IPR013249">
    <property type="entry name" value="RNA_pol_sigma70_r4_t2"/>
</dbReference>
<evidence type="ECO:0000313" key="7">
    <source>
        <dbReference type="EMBL" id="ADD77756.1"/>
    </source>
</evidence>
<feature type="domain" description="RNA polymerase sigma factor 70 region 4 type 2" evidence="6">
    <location>
        <begin position="120"/>
        <end position="172"/>
    </location>
</feature>
<dbReference type="Pfam" id="PF08281">
    <property type="entry name" value="Sigma70_r4_2"/>
    <property type="match status" value="1"/>
</dbReference>
<protein>
    <submittedName>
        <fullName evidence="7">FecI</fullName>
    </submittedName>
</protein>
<dbReference type="Proteomes" id="UP000001702">
    <property type="component" value="Chromosome"/>
</dbReference>
<dbReference type="InterPro" id="IPR013325">
    <property type="entry name" value="RNA_pol_sigma_r2"/>
</dbReference>
<evidence type="ECO:0000256" key="4">
    <source>
        <dbReference type="ARBA" id="ARBA00023163"/>
    </source>
</evidence>
<evidence type="ECO:0000313" key="8">
    <source>
        <dbReference type="Proteomes" id="UP000001702"/>
    </source>
</evidence>
<evidence type="ECO:0000259" key="5">
    <source>
        <dbReference type="Pfam" id="PF04542"/>
    </source>
</evidence>
<dbReference type="GO" id="GO:0003677">
    <property type="term" value="F:DNA binding"/>
    <property type="evidence" value="ECO:0007669"/>
    <property type="project" value="InterPro"/>
</dbReference>
<proteinExistence type="inferred from homology"/>
<dbReference type="HOGENOM" id="CLU_047691_12_1_6"/>
<evidence type="ECO:0000256" key="1">
    <source>
        <dbReference type="ARBA" id="ARBA00010641"/>
    </source>
</evidence>
<dbReference type="KEGG" id="pam:PANA_2589"/>
<dbReference type="PANTHER" id="PTHR43133">
    <property type="entry name" value="RNA POLYMERASE ECF-TYPE SIGMA FACTO"/>
    <property type="match status" value="1"/>
</dbReference>
<dbReference type="EMBL" id="CP001875">
    <property type="protein sequence ID" value="ADD77756.1"/>
    <property type="molecule type" value="Genomic_DNA"/>
</dbReference>
<dbReference type="GO" id="GO:0016987">
    <property type="term" value="F:sigma factor activity"/>
    <property type="evidence" value="ECO:0007669"/>
    <property type="project" value="UniProtKB-KW"/>
</dbReference>
<dbReference type="NCBIfam" id="NF008889">
    <property type="entry name" value="PRK11924.1-1"/>
    <property type="match status" value="1"/>
</dbReference>
<dbReference type="InterPro" id="IPR007627">
    <property type="entry name" value="RNA_pol_sigma70_r2"/>
</dbReference>
<keyword evidence="2" id="KW-0805">Transcription regulation</keyword>
<keyword evidence="4" id="KW-0804">Transcription</keyword>
<name>D4GIM2_PANAM</name>
<evidence type="ECO:0000256" key="2">
    <source>
        <dbReference type="ARBA" id="ARBA00023015"/>
    </source>
</evidence>
<dbReference type="PANTHER" id="PTHR43133:SF63">
    <property type="entry name" value="RNA POLYMERASE SIGMA FACTOR FECI-RELATED"/>
    <property type="match status" value="1"/>
</dbReference>
<evidence type="ECO:0000256" key="3">
    <source>
        <dbReference type="ARBA" id="ARBA00023082"/>
    </source>
</evidence>
<dbReference type="NCBIfam" id="TIGR02937">
    <property type="entry name" value="sigma70-ECF"/>
    <property type="match status" value="1"/>
</dbReference>
<keyword evidence="3" id="KW-0731">Sigma factor</keyword>
<dbReference type="GO" id="GO:0006352">
    <property type="term" value="P:DNA-templated transcription initiation"/>
    <property type="evidence" value="ECO:0007669"/>
    <property type="project" value="InterPro"/>
</dbReference>
<evidence type="ECO:0000259" key="6">
    <source>
        <dbReference type="Pfam" id="PF08281"/>
    </source>
</evidence>
<dbReference type="eggNOG" id="COG1595">
    <property type="taxonomic scope" value="Bacteria"/>
</dbReference>
<feature type="domain" description="RNA polymerase sigma-70 region 2" evidence="5">
    <location>
        <begin position="25"/>
        <end position="89"/>
    </location>
</feature>
<reference evidence="7 8" key="1">
    <citation type="journal article" date="2010" name="J. Bacteriol.">
        <title>Genome sequence of Pantoea ananatis LMG20103, the causative agent of Eucalyptus blight and dieback.</title>
        <authorList>
            <person name="De Maayer P."/>
            <person name="Chan W.Y."/>
            <person name="Venter S.N."/>
            <person name="Toth I.K."/>
            <person name="Birch P.R."/>
            <person name="Joubert F."/>
            <person name="Coutinho T.A."/>
        </authorList>
    </citation>
    <scope>NUCLEOTIDE SEQUENCE [LARGE SCALE GENOMIC DNA]</scope>
    <source>
        <strain evidence="7 8">LMG 20103</strain>
    </source>
</reference>
<dbReference type="Gene3D" id="1.10.10.10">
    <property type="entry name" value="Winged helix-like DNA-binding domain superfamily/Winged helix DNA-binding domain"/>
    <property type="match status" value="1"/>
</dbReference>
<dbReference type="STRING" id="706191.PANA_2589"/>
<dbReference type="SUPFAM" id="SSF88946">
    <property type="entry name" value="Sigma2 domain of RNA polymerase sigma factors"/>
    <property type="match status" value="1"/>
</dbReference>
<dbReference type="CDD" id="cd06171">
    <property type="entry name" value="Sigma70_r4"/>
    <property type="match status" value="1"/>
</dbReference>
<gene>
    <name evidence="7" type="primary">fecI</name>
    <name evidence="7" type="ordered locus">PANA_2589</name>
</gene>
<sequence length="188" mass="21387">MLSFQMGDIMPADMTDRSDILTLIFRSDYRWLTDKLRRRISYGTMAEDIASEAFLRLAAIPELPHIREPRAMLTTLAQRVLYENWRRRDLEQAYLKALADSPQHCHPSPEELEMVMESLLAIDRALDGLSVNARKAFLLNQLDGMTYAEIAKELGVSASMVRKYVAKALTNCYLVAQGQSDPMAGHHK</sequence>